<dbReference type="SUPFAM" id="SSF82784">
    <property type="entry name" value="OsmC-like"/>
    <property type="match status" value="1"/>
</dbReference>
<protein>
    <submittedName>
        <fullName evidence="1">OsmC family protein</fullName>
    </submittedName>
</protein>
<dbReference type="InterPro" id="IPR036102">
    <property type="entry name" value="OsmC/Ohrsf"/>
</dbReference>
<dbReference type="PANTHER" id="PTHR34352">
    <property type="entry name" value="PROTEIN YHFA"/>
    <property type="match status" value="1"/>
</dbReference>
<proteinExistence type="predicted"/>
<dbReference type="AlphaFoldDB" id="A0A9X2FT65"/>
<dbReference type="InterPro" id="IPR003718">
    <property type="entry name" value="OsmC/Ohr_fam"/>
</dbReference>
<comment type="caution">
    <text evidence="1">The sequence shown here is derived from an EMBL/GenBank/DDBJ whole genome shotgun (WGS) entry which is preliminary data.</text>
</comment>
<dbReference type="Proteomes" id="UP001139474">
    <property type="component" value="Unassembled WGS sequence"/>
</dbReference>
<dbReference type="PANTHER" id="PTHR34352:SF1">
    <property type="entry name" value="PROTEIN YHFA"/>
    <property type="match status" value="1"/>
</dbReference>
<sequence>MSANSMNAKITWVEGMTFVATSGSGHQVVMDGDSPGKAPSPMEMVLMSAGSCASVDVVSILQKAKQNLQRCYCELSGTRADSVPKVFTDIHLEFVIVGTDINEKHVERAVKLSADKYCSVAKMLEASVNITHSYRIESPQQDD</sequence>
<evidence type="ECO:0000313" key="2">
    <source>
        <dbReference type="Proteomes" id="UP001139474"/>
    </source>
</evidence>
<name>A0A9X2FT65_9GAMM</name>
<dbReference type="NCBIfam" id="NF008009">
    <property type="entry name" value="PRK10738.1"/>
    <property type="match status" value="1"/>
</dbReference>
<gene>
    <name evidence="1" type="ORF">NJR55_04260</name>
</gene>
<dbReference type="Pfam" id="PF02566">
    <property type="entry name" value="OsmC"/>
    <property type="match status" value="1"/>
</dbReference>
<dbReference type="InterPro" id="IPR015946">
    <property type="entry name" value="KH_dom-like_a/b"/>
</dbReference>
<dbReference type="RefSeq" id="WP_253618138.1">
    <property type="nucleotide sequence ID" value="NZ_JAMZDE010000005.1"/>
</dbReference>
<reference evidence="1" key="1">
    <citation type="submission" date="2022-06" db="EMBL/GenBank/DDBJ databases">
        <title>Idiomarina rhizosphaerae M1R2S28.</title>
        <authorList>
            <person name="Sun J.-Q."/>
            <person name="Li L.-F."/>
        </authorList>
    </citation>
    <scope>NUCLEOTIDE SEQUENCE</scope>
    <source>
        <strain evidence="1">M1R2S28</strain>
    </source>
</reference>
<dbReference type="Gene3D" id="2.20.25.10">
    <property type="match status" value="1"/>
</dbReference>
<evidence type="ECO:0000313" key="1">
    <source>
        <dbReference type="EMBL" id="MCP1338797.1"/>
    </source>
</evidence>
<keyword evidence="2" id="KW-1185">Reference proteome</keyword>
<dbReference type="EMBL" id="JAMZDE010000005">
    <property type="protein sequence ID" value="MCP1338797.1"/>
    <property type="molecule type" value="Genomic_DNA"/>
</dbReference>
<dbReference type="Gene3D" id="3.30.300.20">
    <property type="match status" value="1"/>
</dbReference>
<accession>A0A9X2FT65</accession>
<organism evidence="1 2">
    <name type="scientific">Idiomarina rhizosphaerae</name>
    <dbReference type="NCBI Taxonomy" id="2961572"/>
    <lineage>
        <taxon>Bacteria</taxon>
        <taxon>Pseudomonadati</taxon>
        <taxon>Pseudomonadota</taxon>
        <taxon>Gammaproteobacteria</taxon>
        <taxon>Alteromonadales</taxon>
        <taxon>Idiomarinaceae</taxon>
        <taxon>Idiomarina</taxon>
    </lineage>
</organism>